<keyword evidence="3" id="KW-1185">Reference proteome</keyword>
<evidence type="ECO:0000256" key="1">
    <source>
        <dbReference type="SAM" id="Phobius"/>
    </source>
</evidence>
<sequence>MRADRDVQKRTETMDKMNTKTLKVLGLGGIFFVIFIISMYQIGLDGIEVISSAVFFYLGMWFLVSMTNNYRQKRKRWVVYLACAFFLLYQIFVIFAGHFSSW</sequence>
<feature type="transmembrane region" description="Helical" evidence="1">
    <location>
        <begin position="21"/>
        <end position="40"/>
    </location>
</feature>
<keyword evidence="1" id="KW-0472">Membrane</keyword>
<evidence type="ECO:0000313" key="3">
    <source>
        <dbReference type="Proteomes" id="UP000278746"/>
    </source>
</evidence>
<gene>
    <name evidence="2" type="ORF">EBO34_14245</name>
</gene>
<comment type="caution">
    <text evidence="2">The sequence shown here is derived from an EMBL/GenBank/DDBJ whole genome shotgun (WGS) entry which is preliminary data.</text>
</comment>
<protein>
    <submittedName>
        <fullName evidence="2">Uncharacterized protein</fullName>
    </submittedName>
</protein>
<dbReference type="Proteomes" id="UP000278746">
    <property type="component" value="Unassembled WGS sequence"/>
</dbReference>
<dbReference type="OrthoDB" id="2898259at2"/>
<keyword evidence="1" id="KW-1133">Transmembrane helix</keyword>
<feature type="transmembrane region" description="Helical" evidence="1">
    <location>
        <begin position="77"/>
        <end position="99"/>
    </location>
</feature>
<proteinExistence type="predicted"/>
<dbReference type="EMBL" id="RHIB01000002">
    <property type="protein sequence ID" value="RNA67859.1"/>
    <property type="molecule type" value="Genomic_DNA"/>
</dbReference>
<dbReference type="RefSeq" id="WP_122899683.1">
    <property type="nucleotide sequence ID" value="NZ_RHIB01000002.1"/>
</dbReference>
<keyword evidence="1" id="KW-0812">Transmembrane</keyword>
<organism evidence="2 3">
    <name type="scientific">Alteribacter keqinensis</name>
    <dbReference type="NCBI Taxonomy" id="2483800"/>
    <lineage>
        <taxon>Bacteria</taxon>
        <taxon>Bacillati</taxon>
        <taxon>Bacillota</taxon>
        <taxon>Bacilli</taxon>
        <taxon>Bacillales</taxon>
        <taxon>Bacillaceae</taxon>
        <taxon>Alteribacter</taxon>
    </lineage>
</organism>
<dbReference type="AlphaFoldDB" id="A0A3M7TRP6"/>
<accession>A0A3M7TRP6</accession>
<evidence type="ECO:0000313" key="2">
    <source>
        <dbReference type="EMBL" id="RNA67859.1"/>
    </source>
</evidence>
<name>A0A3M7TRP6_9BACI</name>
<feature type="transmembrane region" description="Helical" evidence="1">
    <location>
        <begin position="46"/>
        <end position="65"/>
    </location>
</feature>
<reference evidence="2 3" key="1">
    <citation type="submission" date="2018-10" db="EMBL/GenBank/DDBJ databases">
        <title>Bacillus Keqinensis sp. nov., a moderately halophilic bacterium isolated from a saline-alkaline lake.</title>
        <authorList>
            <person name="Wang H."/>
        </authorList>
    </citation>
    <scope>NUCLEOTIDE SEQUENCE [LARGE SCALE GENOMIC DNA]</scope>
    <source>
        <strain evidence="2 3">KQ-3</strain>
    </source>
</reference>